<dbReference type="Gene3D" id="2.60.40.10">
    <property type="entry name" value="Immunoglobulins"/>
    <property type="match status" value="2"/>
</dbReference>
<protein>
    <submittedName>
        <fullName evidence="3">Insulin-like growth factor binding protein</fullName>
    </submittedName>
</protein>
<keyword evidence="4" id="KW-1185">Reference proteome</keyword>
<keyword evidence="1" id="KW-0812">Transmembrane</keyword>
<sequence length="2604" mass="299588">MIRGVGICPALYNIEKETEEIYDFEFIPSPSICVISRPIANAQVRERVRLREGKSALGSIREMTIFSMWIAKGEGGGEILRGRLYHENFEGKTKEIQISDKEYESINTANVTKINEEYFLVVYSCKREGDVGFKIMVAVHDVNGVIVLKNKQVNNYETPADHLYPSAVGFEEDKFALSWTMFAHNGDRSIKFSILNLEGDFLIDDQIREIDLPSIDKPLGSRVIYLETEDTFMVTFPAMSGTNYDVYSTRIENNDNYDQGPLFKVSLESSDQPQKSCRVAQLTDEQIIVGWTNQNSSNKYHIIKIQMMYTNGTHILPEIALRSIDDNLEIKKILALPEYEQFLVLYHQRVGADRDQNYKIYLAFFNEFGVRVRNDVELIAGSIYNYGNDLTLLTDNKLALVGSNRQKDTDHPMYRRLYGMDFPKLLKPIPAQSVDKMIYWELTLPKEEYFTNYDSTTATHLEYSAQLNDKSPLSSWIEFKQNDKVLQFCGTPPSHLKDLTIEIVVTNFCDQSLYSEFLVSFPGSNPQCSGIPESILGIDDQSFEIYQEFEFYLEKGTFLNADGSANDLKFNVSRDGGGNLPEWLFFDQHEMKFFGQADDQQKLYPITIFAVNQCGETSESVTFGLTIKMPANCSAHSLTINKIITSRQINELFGKYYLHIPRDTCQNEDETHDQIMYHAYFDGKDLPSWLDFSPLTNNFILHNTTHPQDILITLECKNKCKMIEKQDFTITINAIVLTTQNKYIKSPKVLPEVNNKNQTSHHILKAGGDEIFATWVYDSRVTYGMTMDRFARSTIPDKIIIDAGGYLYTSPKADYNKDDGTFYYTYQQEMDTSEIFGQLLDSHLNQASNHLQINQDTDYMQTDPTVSYIPGKNLFIDCFASEDSKSTSDIMCQKLTTSGDPIDNNFIIFPKMSDKKNNLEMLSNEEHQRVFWLTENDKTGSYQDIYLTIKDFNGFNILSNKIVNPEYAGSINRKPSMGINEKRNLMVICWESDWDKGGVFHIYCKLSDFNGEMLTDQIQIDEGGMLYGSDCSVSTAVGDDVWIIAWNSRDDPGKNAIYYKLFDSNLHPISDNIRIDLDFSSINTAPKASSFGAHNRTMFVYNHRVAQDHVYLMFTVNVFSQPILNTQQDNITLNPRSNFEFGLNNNLFVHNPYHPSEIIYDYEIIDLNLNRKTKRLNWLHFDCEKLVFSGITPSIEQAFNVTIIAYLDNGISNTQSFTLEIANTDLICPQKLNAELFDHYPNKELRFCTCCEGDDAYSLDGEYVTIANKSYLSIIPSKQVNCEKDRTEMFFMNLQASVAGGLSFRNTREFVFDHNKEHFETLIYVFDHFSLSIKDHSSIYFNTRVEFTNFDVDQDPIIEIDGQSSLQFYHLQFYELNVNTATVGLINITNSNLILDSIEFLHPDQDITLLTRHNTRYYENNFVELKNCETIGRVITKNEIYYNTNHILFHNCLPSTLKTENDTIILSEGADSATNYNEFPIEHLSLYGNIKSKYRRQQVLIGDFDWLQGEIELLSIKITGTLNIQEPEVKKIINSYIVNQNRIAWFKGDLHLSGESTIRNYQKFEIFGDNDLMSIFDDNLNDGSGVNNKLTNNGVIDVFHSTGKLELGINFSNNQLINVARPIICYNSFNNADQGEIYIQESNDLADQPIFVLHSNDFLFEGALKVNYTDWTDRAINHKFTIFYLPNHDQYIKSDDHFAFTYIDTQCYLKNSNKQKYLETKFVGCRPGEYGTDLFSTCHECPVGRYSSSYSQTGCVACGVGTYGDTVGKSKCYNCQPGSYNTGMGKTKCELCDAGYYNTKSGMTDCESCDVGTYAAAGQSLCDKCGAGTYNNQTAQSQCLECPPGYYQDEIHATFCKDCEFGTYQDGSGFAQCNGCPRGTFSNTKGQVNCVKCFRGTYNTKTGLTTCASCEIGFFNDQLGQSICEKCPYDTYQESTGNSVCNYCPANSITLSKSSTDIKDCYCKLGYYGENGKRCIKCTTGQECARIGQRYPDAESGYWINSDNPELVIKCTNAEACPGGKTSICNKELGYRGFACSECDVGFYRFEDKCQKCPDGQTERLVLLFVLFVLITIVLLIISKKAKNYFGSFSIIINFCQIIAIMPGMKLNWPVSLVNFFQYFSAINLNIDYLALECNFQFTFLEKWFLIMFMPVYLIIVLIFIYFVVWLHGLLVGFFGEKFLRCLPSFCERPTRTEYSLFVYLLLELKYRFSKIFTHGYSKAELKNLINTLLNTFFAFLIIMYLILSLKILEMFNCSQNEYDQNYYLQSEPSIVCYQDYWNTKILPYVIVFSALYIIGIPIFFIWILWYHSKHCTEEIFDARLGLLCSRYHKQYFYWEIVVIVRKILVVIAGVYLSHSPTVQVIATNIIILFSLILQSEYNPYNTRPRNILEFSLLCIIEFVLIAGLIFVTDDFTNGKDERRNNLANLVIGFVFFGFALLLFVSIYEINDRIKEKKRKQKIRRKYKFNKSIVRLKQSPEIKFLNSKPSFSSLVGFLATLSNNSNRHVKDLFLYLSVFVPIYSERSKQFNQQFEETKGSYKHIWNRNFVNIFTAWYQEKSDFSQKYRILKILDSYIKYQLVEPRKVKRDRKFSKHFRKRFSTPKKKK</sequence>
<feature type="domain" description="Tyrosine-protein kinase ephrin type A/B receptor-like" evidence="2">
    <location>
        <begin position="1862"/>
        <end position="1910"/>
    </location>
</feature>
<feature type="transmembrane region" description="Helical" evidence="1">
    <location>
        <begin position="2423"/>
        <end position="2446"/>
    </location>
</feature>
<organism evidence="3 4">
    <name type="scientific">Anaeramoeba flamelloides</name>
    <dbReference type="NCBI Taxonomy" id="1746091"/>
    <lineage>
        <taxon>Eukaryota</taxon>
        <taxon>Metamonada</taxon>
        <taxon>Anaeramoebidae</taxon>
        <taxon>Anaeramoeba</taxon>
    </lineage>
</organism>
<gene>
    <name evidence="3" type="ORF">M0813_00519</name>
</gene>
<reference evidence="3" key="1">
    <citation type="submission" date="2022-08" db="EMBL/GenBank/DDBJ databases">
        <title>Novel sulfate-reducing endosymbionts in the free-living metamonad Anaeramoeba.</title>
        <authorList>
            <person name="Jerlstrom-Hultqvist J."/>
            <person name="Cepicka I."/>
            <person name="Gallot-Lavallee L."/>
            <person name="Salas-Leiva D."/>
            <person name="Curtis B.A."/>
            <person name="Zahonova K."/>
            <person name="Pipaliya S."/>
            <person name="Dacks J."/>
            <person name="Roger A.J."/>
        </authorList>
    </citation>
    <scope>NUCLEOTIDE SEQUENCE</scope>
    <source>
        <strain evidence="3">Schooner1</strain>
    </source>
</reference>
<dbReference type="InterPro" id="IPR013783">
    <property type="entry name" value="Ig-like_fold"/>
</dbReference>
<proteinExistence type="predicted"/>
<evidence type="ECO:0000256" key="1">
    <source>
        <dbReference type="SAM" id="Phobius"/>
    </source>
</evidence>
<dbReference type="InterPro" id="IPR015919">
    <property type="entry name" value="Cadherin-like_sf"/>
</dbReference>
<feature type="transmembrane region" description="Helical" evidence="1">
    <location>
        <begin position="2085"/>
        <end position="2104"/>
    </location>
</feature>
<dbReference type="CDD" id="cd00185">
    <property type="entry name" value="TNFRSF"/>
    <property type="match status" value="2"/>
</dbReference>
<dbReference type="Pfam" id="PF07699">
    <property type="entry name" value="Ephrin_rec_like"/>
    <property type="match status" value="3"/>
</dbReference>
<evidence type="ECO:0000313" key="3">
    <source>
        <dbReference type="EMBL" id="KAJ6241813.1"/>
    </source>
</evidence>
<feature type="transmembrane region" description="Helical" evidence="1">
    <location>
        <begin position="2282"/>
        <end position="2306"/>
    </location>
</feature>
<evidence type="ECO:0000259" key="2">
    <source>
        <dbReference type="Pfam" id="PF07699"/>
    </source>
</evidence>
<feature type="transmembrane region" description="Helical" evidence="1">
    <location>
        <begin position="2061"/>
        <end position="2078"/>
    </location>
</feature>
<dbReference type="InterPro" id="IPR009030">
    <property type="entry name" value="Growth_fac_rcpt_cys_sf"/>
</dbReference>
<feature type="domain" description="Tyrosine-protein kinase ephrin type A/B receptor-like" evidence="2">
    <location>
        <begin position="1812"/>
        <end position="1859"/>
    </location>
</feature>
<feature type="transmembrane region" description="Helical" evidence="1">
    <location>
        <begin position="2225"/>
        <end position="2244"/>
    </location>
</feature>
<dbReference type="SUPFAM" id="SSF49313">
    <property type="entry name" value="Cadherin-like"/>
    <property type="match status" value="2"/>
</dbReference>
<dbReference type="Proteomes" id="UP001150062">
    <property type="component" value="Unassembled WGS sequence"/>
</dbReference>
<feature type="transmembrane region" description="Helical" evidence="1">
    <location>
        <begin position="2332"/>
        <end position="2353"/>
    </location>
</feature>
<dbReference type="PANTHER" id="PTHR11319">
    <property type="entry name" value="G PROTEIN-COUPLED RECEPTOR-RELATED"/>
    <property type="match status" value="1"/>
</dbReference>
<feature type="transmembrane region" description="Helical" evidence="1">
    <location>
        <begin position="2144"/>
        <end position="2175"/>
    </location>
</feature>
<dbReference type="PANTHER" id="PTHR11319:SF35">
    <property type="entry name" value="OUTER MEMBRANE PROTEIN PMPC-RELATED"/>
    <property type="match status" value="1"/>
</dbReference>
<dbReference type="SMART" id="SM01411">
    <property type="entry name" value="Ephrin_rec_like"/>
    <property type="match status" value="6"/>
</dbReference>
<keyword evidence="1" id="KW-0472">Membrane</keyword>
<dbReference type="InterPro" id="IPR011641">
    <property type="entry name" value="Tyr-kin_ephrin_A/B_rcpt-like"/>
</dbReference>
<accession>A0ABQ8YB52</accession>
<name>A0ABQ8YB52_9EUKA</name>
<dbReference type="SUPFAM" id="SSF57184">
    <property type="entry name" value="Growth factor receptor domain"/>
    <property type="match status" value="2"/>
</dbReference>
<keyword evidence="1" id="KW-1133">Transmembrane helix</keyword>
<feature type="domain" description="Tyrosine-protein kinase ephrin type A/B receptor-like" evidence="2">
    <location>
        <begin position="1919"/>
        <end position="1961"/>
    </location>
</feature>
<dbReference type="Pfam" id="PF05345">
    <property type="entry name" value="He_PIG"/>
    <property type="match status" value="1"/>
</dbReference>
<evidence type="ECO:0000313" key="4">
    <source>
        <dbReference type="Proteomes" id="UP001150062"/>
    </source>
</evidence>
<dbReference type="EMBL" id="JAOAOG010000191">
    <property type="protein sequence ID" value="KAJ6241813.1"/>
    <property type="molecule type" value="Genomic_DNA"/>
</dbReference>
<feature type="transmembrane region" description="Helical" evidence="1">
    <location>
        <begin position="2388"/>
        <end position="2408"/>
    </location>
</feature>
<comment type="caution">
    <text evidence="3">The sequence shown here is derived from an EMBL/GenBank/DDBJ whole genome shotgun (WGS) entry which is preliminary data.</text>
</comment>
<feature type="transmembrane region" description="Helical" evidence="1">
    <location>
        <begin position="2359"/>
        <end position="2376"/>
    </location>
</feature>
<dbReference type="Gene3D" id="2.10.50.10">
    <property type="entry name" value="Tumor Necrosis Factor Receptor, subunit A, domain 2"/>
    <property type="match status" value="5"/>
</dbReference>